<evidence type="ECO:0000313" key="1">
    <source>
        <dbReference type="EMBL" id="TQD98954.1"/>
    </source>
</evidence>
<proteinExistence type="predicted"/>
<sequence>MAQRGSSWKCLSYMGDQTREYLASLKTNGHVIQHADVIEANLRNATRHI</sequence>
<keyword evidence="2" id="KW-1185">Reference proteome</keyword>
<dbReference type="AlphaFoldDB" id="A0A540MJK7"/>
<organism evidence="1 2">
    <name type="scientific">Malus baccata</name>
    <name type="common">Siberian crab apple</name>
    <name type="synonym">Pyrus baccata</name>
    <dbReference type="NCBI Taxonomy" id="106549"/>
    <lineage>
        <taxon>Eukaryota</taxon>
        <taxon>Viridiplantae</taxon>
        <taxon>Streptophyta</taxon>
        <taxon>Embryophyta</taxon>
        <taxon>Tracheophyta</taxon>
        <taxon>Spermatophyta</taxon>
        <taxon>Magnoliopsida</taxon>
        <taxon>eudicotyledons</taxon>
        <taxon>Gunneridae</taxon>
        <taxon>Pentapetalae</taxon>
        <taxon>rosids</taxon>
        <taxon>fabids</taxon>
        <taxon>Rosales</taxon>
        <taxon>Rosaceae</taxon>
        <taxon>Amygdaloideae</taxon>
        <taxon>Maleae</taxon>
        <taxon>Malus</taxon>
    </lineage>
</organism>
<gene>
    <name evidence="1" type="ORF">C1H46_015424</name>
</gene>
<reference evidence="1 2" key="1">
    <citation type="journal article" date="2019" name="G3 (Bethesda)">
        <title>Sequencing of a Wild Apple (Malus baccata) Genome Unravels the Differences Between Cultivated and Wild Apple Species Regarding Disease Resistance and Cold Tolerance.</title>
        <authorList>
            <person name="Chen X."/>
        </authorList>
    </citation>
    <scope>NUCLEOTIDE SEQUENCE [LARGE SCALE GENOMIC DNA]</scope>
    <source>
        <strain evidence="2">cv. Shandingzi</strain>
        <tissue evidence="1">Leaves</tissue>
    </source>
</reference>
<name>A0A540MJK7_MALBA</name>
<comment type="caution">
    <text evidence="1">The sequence shown here is derived from an EMBL/GenBank/DDBJ whole genome shotgun (WGS) entry which is preliminary data.</text>
</comment>
<dbReference type="EMBL" id="VIEB01000245">
    <property type="protein sequence ID" value="TQD98954.1"/>
    <property type="molecule type" value="Genomic_DNA"/>
</dbReference>
<dbReference type="Proteomes" id="UP000315295">
    <property type="component" value="Unassembled WGS sequence"/>
</dbReference>
<protein>
    <submittedName>
        <fullName evidence="1">Uncharacterized protein</fullName>
    </submittedName>
</protein>
<accession>A0A540MJK7</accession>
<evidence type="ECO:0000313" key="2">
    <source>
        <dbReference type="Proteomes" id="UP000315295"/>
    </source>
</evidence>